<accession>A0A9W9M031</accession>
<dbReference type="EMBL" id="JAPQKO010000001">
    <property type="protein sequence ID" value="KAJ5183534.1"/>
    <property type="molecule type" value="Genomic_DNA"/>
</dbReference>
<evidence type="ECO:0000256" key="5">
    <source>
        <dbReference type="SAM" id="Phobius"/>
    </source>
</evidence>
<dbReference type="PANTHER" id="PTHR23501:SF43">
    <property type="entry name" value="MULTIDRUG TRANSPORTER, PUTATIVE (AFU_ORTHOLOGUE AFUA_6G03040)-RELATED"/>
    <property type="match status" value="1"/>
</dbReference>
<evidence type="ECO:0000256" key="3">
    <source>
        <dbReference type="ARBA" id="ARBA00022989"/>
    </source>
</evidence>
<evidence type="ECO:0000256" key="2">
    <source>
        <dbReference type="ARBA" id="ARBA00022692"/>
    </source>
</evidence>
<feature type="transmembrane region" description="Helical" evidence="5">
    <location>
        <begin position="183"/>
        <end position="201"/>
    </location>
</feature>
<evidence type="ECO:0000256" key="1">
    <source>
        <dbReference type="ARBA" id="ARBA00004141"/>
    </source>
</evidence>
<dbReference type="PANTHER" id="PTHR23501">
    <property type="entry name" value="MAJOR FACILITATOR SUPERFAMILY"/>
    <property type="match status" value="1"/>
</dbReference>
<sequence length="235" mass="24637">MLSYAFPLRAEAVDDKSPLLAGIMLLPMLGATAVGSILAGVVSKTKNYLFETMLVGACLVTLGVGLLTMVHGAGDGAKGLDFTVFAGFGFGLTVASATMLTSFEIPIIDYAPAQGTIAQLRILGGSLGISTSTIFLNAKSRDQLSGLLTPDQQSTLGQGRTPLSLAQRSAVHRAFSDAFHNDVVAAAAVSGAAILVVFGVYRRGRMLVVDQKKARVREEIERRSGLYKDSKGDLA</sequence>
<reference evidence="6" key="1">
    <citation type="submission" date="2022-11" db="EMBL/GenBank/DDBJ databases">
        <authorList>
            <person name="Petersen C."/>
        </authorList>
    </citation>
    <scope>NUCLEOTIDE SEQUENCE</scope>
    <source>
        <strain evidence="6">IBT 21917</strain>
    </source>
</reference>
<reference evidence="6" key="2">
    <citation type="journal article" date="2023" name="IMA Fungus">
        <title>Comparative genomic study of the Penicillium genus elucidates a diverse pangenome and 15 lateral gene transfer events.</title>
        <authorList>
            <person name="Petersen C."/>
            <person name="Sorensen T."/>
            <person name="Nielsen M.R."/>
            <person name="Sondergaard T.E."/>
            <person name="Sorensen J.L."/>
            <person name="Fitzpatrick D.A."/>
            <person name="Frisvad J.C."/>
            <person name="Nielsen K.L."/>
        </authorList>
    </citation>
    <scope>NUCLEOTIDE SEQUENCE</scope>
    <source>
        <strain evidence="6">IBT 21917</strain>
    </source>
</reference>
<name>A0A9W9M031_9EURO</name>
<evidence type="ECO:0008006" key="8">
    <source>
        <dbReference type="Google" id="ProtNLM"/>
    </source>
</evidence>
<organism evidence="6 7">
    <name type="scientific">Penicillium capsulatum</name>
    <dbReference type="NCBI Taxonomy" id="69766"/>
    <lineage>
        <taxon>Eukaryota</taxon>
        <taxon>Fungi</taxon>
        <taxon>Dikarya</taxon>
        <taxon>Ascomycota</taxon>
        <taxon>Pezizomycotina</taxon>
        <taxon>Eurotiomycetes</taxon>
        <taxon>Eurotiomycetidae</taxon>
        <taxon>Eurotiales</taxon>
        <taxon>Aspergillaceae</taxon>
        <taxon>Penicillium</taxon>
    </lineage>
</organism>
<dbReference type="GO" id="GO:0022857">
    <property type="term" value="F:transmembrane transporter activity"/>
    <property type="evidence" value="ECO:0007669"/>
    <property type="project" value="TreeGrafter"/>
</dbReference>
<evidence type="ECO:0000313" key="6">
    <source>
        <dbReference type="EMBL" id="KAJ5183534.1"/>
    </source>
</evidence>
<dbReference type="AlphaFoldDB" id="A0A9W9M031"/>
<dbReference type="OrthoDB" id="440553at2759"/>
<feature type="transmembrane region" description="Helical" evidence="5">
    <location>
        <begin position="82"/>
        <end position="108"/>
    </location>
</feature>
<feature type="transmembrane region" description="Helical" evidence="5">
    <location>
        <begin position="120"/>
        <end position="138"/>
    </location>
</feature>
<dbReference type="Proteomes" id="UP001146351">
    <property type="component" value="Unassembled WGS sequence"/>
</dbReference>
<keyword evidence="4 5" id="KW-0472">Membrane</keyword>
<comment type="caution">
    <text evidence="6">The sequence shown here is derived from an EMBL/GenBank/DDBJ whole genome shotgun (WGS) entry which is preliminary data.</text>
</comment>
<evidence type="ECO:0000256" key="4">
    <source>
        <dbReference type="ARBA" id="ARBA00023136"/>
    </source>
</evidence>
<gene>
    <name evidence="6" type="ORF">N7492_001150</name>
</gene>
<dbReference type="InterPro" id="IPR036259">
    <property type="entry name" value="MFS_trans_sf"/>
</dbReference>
<dbReference type="SUPFAM" id="SSF103473">
    <property type="entry name" value="MFS general substrate transporter"/>
    <property type="match status" value="1"/>
</dbReference>
<keyword evidence="7" id="KW-1185">Reference proteome</keyword>
<feature type="transmembrane region" description="Helical" evidence="5">
    <location>
        <begin position="48"/>
        <end position="70"/>
    </location>
</feature>
<keyword evidence="3 5" id="KW-1133">Transmembrane helix</keyword>
<dbReference type="GO" id="GO:0005886">
    <property type="term" value="C:plasma membrane"/>
    <property type="evidence" value="ECO:0007669"/>
    <property type="project" value="TreeGrafter"/>
</dbReference>
<proteinExistence type="predicted"/>
<feature type="transmembrane region" description="Helical" evidence="5">
    <location>
        <begin position="20"/>
        <end position="41"/>
    </location>
</feature>
<evidence type="ECO:0000313" key="7">
    <source>
        <dbReference type="Proteomes" id="UP001146351"/>
    </source>
</evidence>
<keyword evidence="2 5" id="KW-0812">Transmembrane</keyword>
<protein>
    <recommendedName>
        <fullName evidence="8">Major facilitator superfamily (MFS) profile domain-containing protein</fullName>
    </recommendedName>
</protein>
<comment type="subcellular location">
    <subcellularLocation>
        <location evidence="1">Membrane</location>
        <topology evidence="1">Multi-pass membrane protein</topology>
    </subcellularLocation>
</comment>